<dbReference type="Proteomes" id="UP000663851">
    <property type="component" value="Unassembled WGS sequence"/>
</dbReference>
<feature type="compositionally biased region" description="Basic residues" evidence="1">
    <location>
        <begin position="154"/>
        <end position="166"/>
    </location>
</feature>
<dbReference type="EMBL" id="CAJNXB010000048">
    <property type="protein sequence ID" value="CAF3004732.1"/>
    <property type="molecule type" value="Genomic_DNA"/>
</dbReference>
<feature type="compositionally biased region" description="Polar residues" evidence="1">
    <location>
        <begin position="143"/>
        <end position="153"/>
    </location>
</feature>
<dbReference type="EMBL" id="CAJOBO010000221">
    <property type="protein sequence ID" value="CAF4166292.1"/>
    <property type="molecule type" value="Genomic_DNA"/>
</dbReference>
<name>A0A817KXZ5_9BILA</name>
<comment type="caution">
    <text evidence="2">The sequence shown here is derived from an EMBL/GenBank/DDBJ whole genome shotgun (WGS) entry which is preliminary data.</text>
</comment>
<feature type="compositionally biased region" description="Polar residues" evidence="1">
    <location>
        <begin position="180"/>
        <end position="197"/>
    </location>
</feature>
<sequence length="389" mass="43808">MDVLELPRPVINFLRTMAKESCRYALSWDIFGGPDSVTLTLTWKLIDDEAQSSIINETLSPSSLKQQQQNHDNPNTCPRSAVKENTRSSSPRRSRCDENTSANENISVPAIFRSSRGKSLEGSHIQPTKPMVSHHQHIKEHQNVSSLERQTVINHHHQQQQHHHHQQQQQQHPSKKEQQKQISTQSDQIYGNLNDPRSTSVVKCATISSLSSSSSSPQSNNNTNSNNTNNNPPLSVAYTHHQRTKQPQQQSITPPTVRKPINSLVNTSRIPTIPPTNTVTTSNTSSNYTKLRRNENQTIHDNMIPTSTTTTTTTHNNNNNNNNINNNDDDDGGTDPWVKRFECSFEDNDDDESTEHSEDKEALSTTTDNVEECGNTSGKVKFKTKPDYF</sequence>
<evidence type="ECO:0000256" key="1">
    <source>
        <dbReference type="SAM" id="MobiDB-lite"/>
    </source>
</evidence>
<proteinExistence type="predicted"/>
<feature type="region of interest" description="Disordered" evidence="1">
    <location>
        <begin position="60"/>
        <end position="197"/>
    </location>
</feature>
<evidence type="ECO:0000313" key="3">
    <source>
        <dbReference type="EMBL" id="CAF3191107.1"/>
    </source>
</evidence>
<dbReference type="Proteomes" id="UP000663833">
    <property type="component" value="Unassembled WGS sequence"/>
</dbReference>
<dbReference type="EMBL" id="CAJNYD010000039">
    <property type="protein sequence ID" value="CAF3191107.1"/>
    <property type="molecule type" value="Genomic_DNA"/>
</dbReference>
<dbReference type="Proteomes" id="UP000663825">
    <property type="component" value="Unassembled WGS sequence"/>
</dbReference>
<protein>
    <submittedName>
        <fullName evidence="2">Uncharacterized protein</fullName>
    </submittedName>
</protein>
<evidence type="ECO:0000313" key="4">
    <source>
        <dbReference type="EMBL" id="CAF3470661.1"/>
    </source>
</evidence>
<feature type="compositionally biased region" description="Low complexity" evidence="1">
    <location>
        <begin position="210"/>
        <end position="235"/>
    </location>
</feature>
<gene>
    <name evidence="4" type="ORF">GRG538_LOCUS15629</name>
    <name evidence="5" type="ORF">HFQ381_LOCUS5303</name>
    <name evidence="3" type="ORF">LUA448_LOCUS1585</name>
    <name evidence="2" type="ORF">TIS948_LOCUS1645</name>
</gene>
<reference evidence="2" key="1">
    <citation type="submission" date="2021-02" db="EMBL/GenBank/DDBJ databases">
        <authorList>
            <person name="Nowell W R."/>
        </authorList>
    </citation>
    <scope>NUCLEOTIDE SEQUENCE</scope>
</reference>
<evidence type="ECO:0000313" key="2">
    <source>
        <dbReference type="EMBL" id="CAF3004732.1"/>
    </source>
</evidence>
<feature type="compositionally biased region" description="Low complexity" evidence="1">
    <location>
        <begin position="308"/>
        <end position="326"/>
    </location>
</feature>
<dbReference type="Proteomes" id="UP000663872">
    <property type="component" value="Unassembled WGS sequence"/>
</dbReference>
<feature type="compositionally biased region" description="Low complexity" evidence="1">
    <location>
        <begin position="275"/>
        <end position="289"/>
    </location>
</feature>
<evidence type="ECO:0000313" key="5">
    <source>
        <dbReference type="EMBL" id="CAF4166292.1"/>
    </source>
</evidence>
<feature type="compositionally biased region" description="Polar residues" evidence="1">
    <location>
        <begin position="60"/>
        <end position="78"/>
    </location>
</feature>
<feature type="compositionally biased region" description="Polar residues" evidence="1">
    <location>
        <begin position="363"/>
        <end position="378"/>
    </location>
</feature>
<dbReference type="OrthoDB" id="10038179at2759"/>
<feature type="compositionally biased region" description="Acidic residues" evidence="1">
    <location>
        <begin position="344"/>
        <end position="353"/>
    </location>
</feature>
<dbReference type="AlphaFoldDB" id="A0A817KXZ5"/>
<dbReference type="EMBL" id="CAJNYT010002476">
    <property type="protein sequence ID" value="CAF3470661.1"/>
    <property type="molecule type" value="Genomic_DNA"/>
</dbReference>
<feature type="region of interest" description="Disordered" evidence="1">
    <location>
        <begin position="210"/>
        <end position="389"/>
    </location>
</feature>
<organism evidence="2 6">
    <name type="scientific">Rotaria socialis</name>
    <dbReference type="NCBI Taxonomy" id="392032"/>
    <lineage>
        <taxon>Eukaryota</taxon>
        <taxon>Metazoa</taxon>
        <taxon>Spiralia</taxon>
        <taxon>Gnathifera</taxon>
        <taxon>Rotifera</taxon>
        <taxon>Eurotatoria</taxon>
        <taxon>Bdelloidea</taxon>
        <taxon>Philodinida</taxon>
        <taxon>Philodinidae</taxon>
        <taxon>Rotaria</taxon>
    </lineage>
</organism>
<evidence type="ECO:0000313" key="6">
    <source>
        <dbReference type="Proteomes" id="UP000663825"/>
    </source>
</evidence>
<feature type="compositionally biased region" description="Polar residues" evidence="1">
    <location>
        <begin position="245"/>
        <end position="254"/>
    </location>
</feature>
<feature type="compositionally biased region" description="Polar residues" evidence="1">
    <location>
        <begin position="296"/>
        <end position="307"/>
    </location>
</feature>
<accession>A0A817KXZ5</accession>